<dbReference type="GeneID" id="13445647"/>
<dbReference type="AlphaFoldDB" id="F0VRS7"/>
<keyword evidence="10" id="KW-1185">Reference proteome</keyword>
<dbReference type="Gene3D" id="3.40.50.300">
    <property type="entry name" value="P-loop containing nucleotide triphosphate hydrolases"/>
    <property type="match status" value="2"/>
</dbReference>
<feature type="compositionally biased region" description="Polar residues" evidence="7">
    <location>
        <begin position="234"/>
        <end position="250"/>
    </location>
</feature>
<keyword evidence="5" id="KW-0234">DNA repair</keyword>
<accession>F0VRS7</accession>
<dbReference type="InParanoid" id="F0VRS7"/>
<dbReference type="Proteomes" id="UP000007494">
    <property type="component" value="Chromosome XII"/>
</dbReference>
<feature type="compositionally biased region" description="Polar residues" evidence="7">
    <location>
        <begin position="326"/>
        <end position="335"/>
    </location>
</feature>
<evidence type="ECO:0000256" key="7">
    <source>
        <dbReference type="SAM" id="MobiDB-lite"/>
    </source>
</evidence>
<feature type="compositionally biased region" description="Basic and acidic residues" evidence="7">
    <location>
        <begin position="401"/>
        <end position="414"/>
    </location>
</feature>
<dbReference type="InterPro" id="IPR052093">
    <property type="entry name" value="HR_Repair_Mediator"/>
</dbReference>
<keyword evidence="4" id="KW-0067">ATP-binding</keyword>
<feature type="compositionally biased region" description="Polar residues" evidence="7">
    <location>
        <begin position="197"/>
        <end position="207"/>
    </location>
</feature>
<dbReference type="RefSeq" id="XP_003886450.1">
    <property type="nucleotide sequence ID" value="XM_003886401.1"/>
</dbReference>
<evidence type="ECO:0000256" key="1">
    <source>
        <dbReference type="ARBA" id="ARBA00004123"/>
    </source>
</evidence>
<dbReference type="GO" id="GO:0033063">
    <property type="term" value="C:Rad51B-Rad51C-Rad51D-XRCC2 complex"/>
    <property type="evidence" value="ECO:0007669"/>
    <property type="project" value="TreeGrafter"/>
</dbReference>
<evidence type="ECO:0000313" key="9">
    <source>
        <dbReference type="EMBL" id="CEL71184.1"/>
    </source>
</evidence>
<protein>
    <submittedName>
        <fullName evidence="8">Uncharacterized protein</fullName>
    </submittedName>
</protein>
<reference evidence="8" key="2">
    <citation type="submission" date="2011-03" db="EMBL/GenBank/DDBJ databases">
        <title>Comparative genomics and transcriptomics of Neospora caninum and Toxoplasma gondii.</title>
        <authorList>
            <person name="Reid A.J."/>
            <person name="Sohal A."/>
            <person name="Harris D."/>
            <person name="Quail M."/>
            <person name="Sanders M."/>
            <person name="Berriman M."/>
            <person name="Wastling J.M."/>
            <person name="Pain A."/>
        </authorList>
    </citation>
    <scope>NUCLEOTIDE SEQUENCE</scope>
    <source>
        <strain evidence="8">Liverpool</strain>
    </source>
</reference>
<feature type="compositionally biased region" description="Basic and acidic residues" evidence="7">
    <location>
        <begin position="148"/>
        <end position="161"/>
    </location>
</feature>
<dbReference type="GO" id="GO:0008821">
    <property type="term" value="F:crossover junction DNA endonuclease activity"/>
    <property type="evidence" value="ECO:0007669"/>
    <property type="project" value="TreeGrafter"/>
</dbReference>
<dbReference type="InterPro" id="IPR027417">
    <property type="entry name" value="P-loop_NTPase"/>
</dbReference>
<evidence type="ECO:0000313" key="8">
    <source>
        <dbReference type="EMBL" id="CBZ56425.1"/>
    </source>
</evidence>
<dbReference type="eggNOG" id="ENOG502R08F">
    <property type="taxonomic scope" value="Eukaryota"/>
</dbReference>
<dbReference type="SUPFAM" id="SSF52540">
    <property type="entry name" value="P-loop containing nucleoside triphosphate hydrolases"/>
    <property type="match status" value="1"/>
</dbReference>
<keyword evidence="3" id="KW-0227">DNA damage</keyword>
<name>F0VRS7_NEOCL</name>
<dbReference type="GO" id="GO:0000707">
    <property type="term" value="P:meiotic DNA recombinase assembly"/>
    <property type="evidence" value="ECO:0007669"/>
    <property type="project" value="TreeGrafter"/>
</dbReference>
<feature type="compositionally biased region" description="Basic and acidic residues" evidence="7">
    <location>
        <begin position="208"/>
        <end position="218"/>
    </location>
</feature>
<proteinExistence type="predicted"/>
<dbReference type="GO" id="GO:0033065">
    <property type="term" value="C:Rad51C-XRCC3 complex"/>
    <property type="evidence" value="ECO:0007669"/>
    <property type="project" value="TreeGrafter"/>
</dbReference>
<sequence>MTARTRFPVPPSPASPSTSCSSSCAAASAFSSTLCAPFGRKFVVCDSSLRETPSTHLRIPFLLPSLDRLLQGGCPVGEGILQICGPPGAGKTSLCLQLAASLAAGFSPQRLPPSLHAGCLRFASDFSPAGGSEHEGAAACGARSARRASRETAEVGGESDRAKRRRQTAAEPSVGCHFSSSLASSSSSSGPSPAGAMTTSCLPQAGSSREERRSDRQATHALANEARRHVLTALSGSAVSASSEKQTFSQEAGRRRRRALFLDSEGGGCPERVQQIVASLVGELFHSSERRESSPCTQLSEEKARPTESAREAEKAEGSSLLRGSCRTSTTQARTQGLLRPSEREWEGTRVEDEEKRMEREERDIRELSRRIDVVRIFDHKELLAVLQHVLCVLTNENEHRKGEAQLAKDGRDEANEETEQEGGDGVRAGRHSDAVPKAAGGARVSAPSRPMKRHRETYGLIVIDSLSSLYHPAFFHSAVECTASLIQSANLLTLLASRFVLAVVVTNQLTTSKAVFAPHGRDASTASFLGAGQLSSQTFTPSLGPAWQQIPLYSLGLRWPSGQGAHAHISASPVRKRSDSLDRSLAGTRQAISTREIVVFKAPTLFSAVGAETEEAQSEEGGNARAGEQEACSRNTAQGATALMPVAPICVYVNQRGIRECMDYGHWGVEENAI</sequence>
<keyword evidence="6" id="KW-0539">Nucleus</keyword>
<reference evidence="9" key="4">
    <citation type="journal article" date="2015" name="PLoS ONE">
        <title>Comprehensive Evaluation of Toxoplasma gondii VEG and Neospora caninum LIV Genomes with Tachyzoite Stage Transcriptome and Proteome Defines Novel Transcript Features.</title>
        <authorList>
            <person name="Ramaprasad A."/>
            <person name="Mourier T."/>
            <person name="Naeem R."/>
            <person name="Malas T.B."/>
            <person name="Moussa E."/>
            <person name="Panigrahi A."/>
            <person name="Vermont S.J."/>
            <person name="Otto T.D."/>
            <person name="Wastling J."/>
            <person name="Pain A."/>
        </authorList>
    </citation>
    <scope>NUCLEOTIDE SEQUENCE</scope>
    <source>
        <strain evidence="9">Liverpool</strain>
    </source>
</reference>
<dbReference type="OrthoDB" id="342627at2759"/>
<dbReference type="EMBL" id="LN714487">
    <property type="protein sequence ID" value="CEL71184.1"/>
    <property type="molecule type" value="Genomic_DNA"/>
</dbReference>
<reference evidence="10" key="3">
    <citation type="journal article" date="2012" name="PLoS Pathog.">
        <title>Comparative genomics of the apicomplexan parasites Toxoplasma gondii and Neospora caninum: Coccidia differing in host range and transmission strategy.</title>
        <authorList>
            <person name="Reid A.J."/>
            <person name="Vermont S.J."/>
            <person name="Cotton J.A."/>
            <person name="Harris D."/>
            <person name="Hill-Cawthorne G.A."/>
            <person name="Konen-Waisman S."/>
            <person name="Latham S.M."/>
            <person name="Mourier T."/>
            <person name="Norton R."/>
            <person name="Quail M.A."/>
            <person name="Sanders M."/>
            <person name="Shanmugam D."/>
            <person name="Sohal A."/>
            <person name="Wasmuth J.D."/>
            <person name="Brunk B."/>
            <person name="Grigg M.E."/>
            <person name="Howard J.C."/>
            <person name="Parkinson J."/>
            <person name="Roos D.S."/>
            <person name="Trees A.J."/>
            <person name="Berriman M."/>
            <person name="Pain A."/>
            <person name="Wastling J.M."/>
        </authorList>
    </citation>
    <scope>NUCLEOTIDE SEQUENCE [LARGE SCALE GENOMIC DNA]</scope>
    <source>
        <strain evidence="10">Liverpool</strain>
    </source>
</reference>
<reference evidence="8" key="1">
    <citation type="submission" date="2011-02" db="EMBL/GenBank/DDBJ databases">
        <authorList>
            <person name="Aslett M."/>
        </authorList>
    </citation>
    <scope>NUCLEOTIDE SEQUENCE</scope>
    <source>
        <strain evidence="8">Liverpool</strain>
    </source>
</reference>
<dbReference type="EMBL" id="FR823393">
    <property type="protein sequence ID" value="CBZ56425.1"/>
    <property type="molecule type" value="Genomic_DNA"/>
</dbReference>
<feature type="region of interest" description="Disordered" evidence="7">
    <location>
        <begin position="234"/>
        <end position="254"/>
    </location>
</feature>
<feature type="region of interest" description="Disordered" evidence="7">
    <location>
        <begin position="401"/>
        <end position="451"/>
    </location>
</feature>
<keyword evidence="2" id="KW-0547">Nucleotide-binding</keyword>
<evidence type="ECO:0000256" key="3">
    <source>
        <dbReference type="ARBA" id="ARBA00022763"/>
    </source>
</evidence>
<dbReference type="VEuPathDB" id="ToxoDB:NCLIV_068490"/>
<feature type="compositionally biased region" description="Low complexity" evidence="7">
    <location>
        <begin position="179"/>
        <end position="196"/>
    </location>
</feature>
<evidence type="ECO:0000256" key="5">
    <source>
        <dbReference type="ARBA" id="ARBA00023204"/>
    </source>
</evidence>
<dbReference type="PANTHER" id="PTHR46239:SF1">
    <property type="entry name" value="DNA REPAIR PROTEIN RAD51 HOMOLOG 3"/>
    <property type="match status" value="1"/>
</dbReference>
<evidence type="ECO:0000256" key="4">
    <source>
        <dbReference type="ARBA" id="ARBA00022840"/>
    </source>
</evidence>
<dbReference type="GO" id="GO:0005524">
    <property type="term" value="F:ATP binding"/>
    <property type="evidence" value="ECO:0007669"/>
    <property type="project" value="UniProtKB-KW"/>
</dbReference>
<dbReference type="OMA" id="QICGPPG"/>
<dbReference type="GO" id="GO:0007131">
    <property type="term" value="P:reciprocal meiotic recombination"/>
    <property type="evidence" value="ECO:0007669"/>
    <property type="project" value="TreeGrafter"/>
</dbReference>
<dbReference type="GO" id="GO:0005657">
    <property type="term" value="C:replication fork"/>
    <property type="evidence" value="ECO:0007669"/>
    <property type="project" value="TreeGrafter"/>
</dbReference>
<organism evidence="8 10">
    <name type="scientific">Neospora caninum (strain Liverpool)</name>
    <dbReference type="NCBI Taxonomy" id="572307"/>
    <lineage>
        <taxon>Eukaryota</taxon>
        <taxon>Sar</taxon>
        <taxon>Alveolata</taxon>
        <taxon>Apicomplexa</taxon>
        <taxon>Conoidasida</taxon>
        <taxon>Coccidia</taxon>
        <taxon>Eucoccidiorida</taxon>
        <taxon>Eimeriorina</taxon>
        <taxon>Sarcocystidae</taxon>
        <taxon>Neospora</taxon>
    </lineage>
</organism>
<dbReference type="PANTHER" id="PTHR46239">
    <property type="entry name" value="DNA REPAIR PROTEIN RAD51 HOMOLOG 3 RAD51C"/>
    <property type="match status" value="1"/>
</dbReference>
<feature type="compositionally biased region" description="Basic and acidic residues" evidence="7">
    <location>
        <begin position="300"/>
        <end position="317"/>
    </location>
</feature>
<feature type="region of interest" description="Disordered" evidence="7">
    <location>
        <begin position="287"/>
        <end position="362"/>
    </location>
</feature>
<feature type="region of interest" description="Disordered" evidence="7">
    <location>
        <begin position="133"/>
        <end position="218"/>
    </location>
</feature>
<feature type="compositionally biased region" description="Basic and acidic residues" evidence="7">
    <location>
        <begin position="341"/>
        <end position="362"/>
    </location>
</feature>
<comment type="subcellular location">
    <subcellularLocation>
        <location evidence="1">Nucleus</location>
    </subcellularLocation>
</comment>
<evidence type="ECO:0000256" key="6">
    <source>
        <dbReference type="ARBA" id="ARBA00023242"/>
    </source>
</evidence>
<evidence type="ECO:0000256" key="2">
    <source>
        <dbReference type="ARBA" id="ARBA00022741"/>
    </source>
</evidence>
<dbReference type="GO" id="GO:0000400">
    <property type="term" value="F:four-way junction DNA binding"/>
    <property type="evidence" value="ECO:0007669"/>
    <property type="project" value="TreeGrafter"/>
</dbReference>
<evidence type="ECO:0000313" key="10">
    <source>
        <dbReference type="Proteomes" id="UP000007494"/>
    </source>
</evidence>
<gene>
    <name evidence="9" type="ORF">BN1204_068490</name>
    <name evidence="8" type="ORF">NCLIV_068490</name>
</gene>